<comment type="caution">
    <text evidence="2">The sequence shown here is derived from an EMBL/GenBank/DDBJ whole genome shotgun (WGS) entry which is preliminary data.</text>
</comment>
<name>A0A4Q1C4C2_9BACT</name>
<keyword evidence="3" id="KW-1185">Reference proteome</keyword>
<dbReference type="AlphaFoldDB" id="A0A4Q1C4C2"/>
<keyword evidence="1" id="KW-0812">Transmembrane</keyword>
<feature type="transmembrane region" description="Helical" evidence="1">
    <location>
        <begin position="269"/>
        <end position="288"/>
    </location>
</feature>
<dbReference type="EMBL" id="SDHX01000002">
    <property type="protein sequence ID" value="RXK53232.1"/>
    <property type="molecule type" value="Genomic_DNA"/>
</dbReference>
<keyword evidence="1" id="KW-1133">Transmembrane helix</keyword>
<accession>A0A4Q1C4C2</accession>
<evidence type="ECO:0000313" key="2">
    <source>
        <dbReference type="EMBL" id="RXK53232.1"/>
    </source>
</evidence>
<sequence length="331" mass="35715">MKPLQQVIFAAGLLILGGITWLILTRPKPQALWLMLEAPSRIAPGETVTIRAMPNGISRDRKLTLDLHGTTARHQSLRVVSHGRSQVIGPAGQVIEFLLTVPARPDLATVHAIVYVSPDGAWAHRSHVAKSEPIPVEVGPATDRELRPLHVHDHTPDPEVPRVELPALRGLLVMLWLIVAGALAVRFLNHSEKNGRGRSLALITASLAIAGSEIFRFEPYASELARQFARKYGFYDGRLLPQQIAIVVTVVVVASLAAFILFKARNRRLVLGLLGHAAIATAAILSLHEMDALLFATLGGAPIEQLAKMSTVSLALWGLRPLVTSPAPGAA</sequence>
<keyword evidence="1" id="KW-0472">Membrane</keyword>
<feature type="transmembrane region" description="Helical" evidence="1">
    <location>
        <begin position="167"/>
        <end position="188"/>
    </location>
</feature>
<gene>
    <name evidence="2" type="ORF">ESB00_16165</name>
</gene>
<protein>
    <submittedName>
        <fullName evidence="2">Uncharacterized protein</fullName>
    </submittedName>
</protein>
<reference evidence="2 3" key="1">
    <citation type="submission" date="2019-01" db="EMBL/GenBank/DDBJ databases">
        <title>Lacunisphaera sp. strain TWA-58.</title>
        <authorList>
            <person name="Chen W.-M."/>
        </authorList>
    </citation>
    <scope>NUCLEOTIDE SEQUENCE [LARGE SCALE GENOMIC DNA]</scope>
    <source>
        <strain evidence="2 3">TWA-58</strain>
    </source>
</reference>
<organism evidence="2 3">
    <name type="scientific">Oleiharenicola lentus</name>
    <dbReference type="NCBI Taxonomy" id="2508720"/>
    <lineage>
        <taxon>Bacteria</taxon>
        <taxon>Pseudomonadati</taxon>
        <taxon>Verrucomicrobiota</taxon>
        <taxon>Opitutia</taxon>
        <taxon>Opitutales</taxon>
        <taxon>Opitutaceae</taxon>
        <taxon>Oleiharenicola</taxon>
    </lineage>
</organism>
<feature type="transmembrane region" description="Helical" evidence="1">
    <location>
        <begin position="7"/>
        <end position="24"/>
    </location>
</feature>
<feature type="transmembrane region" description="Helical" evidence="1">
    <location>
        <begin position="244"/>
        <end position="262"/>
    </location>
</feature>
<evidence type="ECO:0000313" key="3">
    <source>
        <dbReference type="Proteomes" id="UP000290218"/>
    </source>
</evidence>
<evidence type="ECO:0000256" key="1">
    <source>
        <dbReference type="SAM" id="Phobius"/>
    </source>
</evidence>
<feature type="transmembrane region" description="Helical" evidence="1">
    <location>
        <begin position="200"/>
        <end position="217"/>
    </location>
</feature>
<dbReference type="RefSeq" id="WP_129048821.1">
    <property type="nucleotide sequence ID" value="NZ_SDHX01000002.1"/>
</dbReference>
<dbReference type="Proteomes" id="UP000290218">
    <property type="component" value="Unassembled WGS sequence"/>
</dbReference>
<proteinExistence type="predicted"/>